<evidence type="ECO:0000313" key="3">
    <source>
        <dbReference type="Proteomes" id="UP001652680"/>
    </source>
</evidence>
<name>A0A6P4EG73_DRORH</name>
<reference evidence="4" key="2">
    <citation type="submission" date="2025-04" db="UniProtKB">
        <authorList>
            <consortium name="RefSeq"/>
        </authorList>
    </citation>
    <scope>IDENTIFICATION</scope>
</reference>
<dbReference type="GeneID" id="108043154"/>
<dbReference type="Proteomes" id="UP001652680">
    <property type="component" value="Unassembled WGS sequence"/>
</dbReference>
<feature type="compositionally biased region" description="Basic residues" evidence="1">
    <location>
        <begin position="175"/>
        <end position="184"/>
    </location>
</feature>
<reference evidence="3" key="1">
    <citation type="journal article" date="2021" name="Elife">
        <title>Highly contiguous assemblies of 101 drosophilid genomes.</title>
        <authorList>
            <person name="Kim B.Y."/>
            <person name="Wang J.R."/>
            <person name="Miller D.E."/>
            <person name="Barmina O."/>
            <person name="Delaney E."/>
            <person name="Thompson A."/>
            <person name="Comeault A.A."/>
            <person name="Peede D."/>
            <person name="D'Agostino E.R."/>
            <person name="Pelaez J."/>
            <person name="Aguilar J.M."/>
            <person name="Haji D."/>
            <person name="Matsunaga T."/>
            <person name="Armstrong E.E."/>
            <person name="Zych M."/>
            <person name="Ogawa Y."/>
            <person name="Stamenkovic-Radak M."/>
            <person name="Jelic M."/>
            <person name="Veselinovic M.S."/>
            <person name="Tanaskovic M."/>
            <person name="Eric P."/>
            <person name="Gao J.J."/>
            <person name="Katoh T.K."/>
            <person name="Toda M.J."/>
            <person name="Watabe H."/>
            <person name="Watada M."/>
            <person name="Davis J.S."/>
            <person name="Moyle L.C."/>
            <person name="Manoli G."/>
            <person name="Bertolini E."/>
            <person name="Kostal V."/>
            <person name="Hawley R.S."/>
            <person name="Takahashi A."/>
            <person name="Jones C.D."/>
            <person name="Price D.K."/>
            <person name="Whiteman N."/>
            <person name="Kopp A."/>
            <person name="Matute D.R."/>
            <person name="Petrov D.A."/>
        </authorList>
    </citation>
    <scope>NUCLEOTIDE SEQUENCE [LARGE SCALE GENOMIC DNA]</scope>
</reference>
<evidence type="ECO:0000313" key="2">
    <source>
        <dbReference type="EnsemblMetazoa" id="XP_016977212.1"/>
    </source>
</evidence>
<dbReference type="OrthoDB" id="69229at2759"/>
<feature type="region of interest" description="Disordered" evidence="1">
    <location>
        <begin position="129"/>
        <end position="246"/>
    </location>
</feature>
<keyword evidence="3" id="KW-1185">Reference proteome</keyword>
<feature type="compositionally biased region" description="Basic residues" evidence="1">
    <location>
        <begin position="237"/>
        <end position="246"/>
    </location>
</feature>
<feature type="compositionally biased region" description="Basic and acidic residues" evidence="1">
    <location>
        <begin position="185"/>
        <end position="204"/>
    </location>
</feature>
<feature type="compositionally biased region" description="Basic residues" evidence="1">
    <location>
        <begin position="134"/>
        <end position="145"/>
    </location>
</feature>
<accession>A0A6P4EG73</accession>
<evidence type="ECO:0000256" key="1">
    <source>
        <dbReference type="SAM" id="MobiDB-lite"/>
    </source>
</evidence>
<reference evidence="2" key="3">
    <citation type="submission" date="2025-05" db="UniProtKB">
        <authorList>
            <consortium name="EnsemblMetazoa"/>
        </authorList>
    </citation>
    <scope>IDENTIFICATION</scope>
</reference>
<proteinExistence type="predicted"/>
<sequence>MSGGDREQLRRFVAASRRRLHDLLERLHWSEQGVLGEHQPTDDGHAAEISGDLPPSCCTNSAFSVKLDETAVQQIIGKDTVHPCAGSCFDDLQAGLSASHRLLIYEHVLQHTERHPEFEDNAAFAELVGETRRERKKQRRHRKSKPTLNEELHQLVDLQMQALQRQRQKELAHKEQHRQHKERHREHTEQRHQEHKEWNRDPDRSRKRSRSRSRSPNRQRHGHRRREEREPRSQHYSTHRSHTSRH</sequence>
<dbReference type="EnsemblMetazoa" id="XM_017121723.2">
    <property type="protein sequence ID" value="XP_016977212.1"/>
    <property type="gene ID" value="LOC108043154"/>
</dbReference>
<dbReference type="AlphaFoldDB" id="A0A6P4EG73"/>
<dbReference type="RefSeq" id="XP_016977212.1">
    <property type="nucleotide sequence ID" value="XM_017121723.1"/>
</dbReference>
<feature type="compositionally biased region" description="Basic residues" evidence="1">
    <location>
        <begin position="205"/>
        <end position="224"/>
    </location>
</feature>
<protein>
    <submittedName>
        <fullName evidence="4">Splicing factor U2af large subunit A</fullName>
    </submittedName>
</protein>
<evidence type="ECO:0000313" key="4">
    <source>
        <dbReference type="RefSeq" id="XP_016977212.1"/>
    </source>
</evidence>
<gene>
    <name evidence="4" type="primary">LOC108043154</name>
    <name evidence="2" type="synonym">108043154</name>
</gene>
<organism evidence="4">
    <name type="scientific">Drosophila rhopaloa</name>
    <name type="common">Fruit fly</name>
    <dbReference type="NCBI Taxonomy" id="1041015"/>
    <lineage>
        <taxon>Eukaryota</taxon>
        <taxon>Metazoa</taxon>
        <taxon>Ecdysozoa</taxon>
        <taxon>Arthropoda</taxon>
        <taxon>Hexapoda</taxon>
        <taxon>Insecta</taxon>
        <taxon>Pterygota</taxon>
        <taxon>Neoptera</taxon>
        <taxon>Endopterygota</taxon>
        <taxon>Diptera</taxon>
        <taxon>Brachycera</taxon>
        <taxon>Muscomorpha</taxon>
        <taxon>Ephydroidea</taxon>
        <taxon>Drosophilidae</taxon>
        <taxon>Drosophila</taxon>
        <taxon>Sophophora</taxon>
    </lineage>
</organism>